<dbReference type="Proteomes" id="UP000480185">
    <property type="component" value="Unassembled WGS sequence"/>
</dbReference>
<dbReference type="RefSeq" id="WP_153728027.1">
    <property type="nucleotide sequence ID" value="NZ_WJNH01000003.1"/>
</dbReference>
<accession>A0A6G1X534</accession>
<proteinExistence type="predicted"/>
<keyword evidence="1" id="KW-1133">Transmembrane helix</keyword>
<name>A0A6G1X534_9BACI</name>
<reference evidence="2 3" key="1">
    <citation type="submission" date="2019-11" db="EMBL/GenBank/DDBJ databases">
        <authorList>
            <person name="Li J."/>
        </authorList>
    </citation>
    <scope>NUCLEOTIDE SEQUENCE [LARGE SCALE GENOMIC DNA]</scope>
    <source>
        <strain evidence="2 3">J4</strain>
    </source>
</reference>
<dbReference type="EMBL" id="WJNH01000003">
    <property type="protein sequence ID" value="MRG86113.1"/>
    <property type="molecule type" value="Genomic_DNA"/>
</dbReference>
<organism evidence="2 3">
    <name type="scientific">Salinibacillus xinjiangensis</name>
    <dbReference type="NCBI Taxonomy" id="1229268"/>
    <lineage>
        <taxon>Bacteria</taxon>
        <taxon>Bacillati</taxon>
        <taxon>Bacillota</taxon>
        <taxon>Bacilli</taxon>
        <taxon>Bacillales</taxon>
        <taxon>Bacillaceae</taxon>
        <taxon>Salinibacillus</taxon>
    </lineage>
</organism>
<sequence length="262" mass="30452">MIMYVTYIITIIPLILYVWSAINVGAGKSDKINWKRSLYAFLFIFLVSIVVNTYLKVKFDYDLFLNGYDLTVIAVVLGIFCLIFALIYTFTYRKLKHAPKSVFDPAGVSKILGMLLATIAVGFFWFHPIGEKILLIQSYSNAEEVFAEEEEKKEFSLALVYSEDICINTRTTRCSMDDYKNIVMAKNNLNETYEVQFKMRVLNMNDEELKVIDSNIMTLKPGEIKQVKTSETIEASSEWSQYSFQTEDQVHSYQYTFRYRKP</sequence>
<evidence type="ECO:0000313" key="3">
    <source>
        <dbReference type="Proteomes" id="UP000480185"/>
    </source>
</evidence>
<keyword evidence="1" id="KW-0812">Transmembrane</keyword>
<keyword evidence="1" id="KW-0472">Membrane</keyword>
<evidence type="ECO:0000313" key="2">
    <source>
        <dbReference type="EMBL" id="MRG86113.1"/>
    </source>
</evidence>
<feature type="transmembrane region" description="Helical" evidence="1">
    <location>
        <begin position="38"/>
        <end position="55"/>
    </location>
</feature>
<feature type="transmembrane region" description="Helical" evidence="1">
    <location>
        <begin position="67"/>
        <end position="90"/>
    </location>
</feature>
<feature type="transmembrane region" description="Helical" evidence="1">
    <location>
        <begin position="111"/>
        <end position="130"/>
    </location>
</feature>
<keyword evidence="3" id="KW-1185">Reference proteome</keyword>
<protein>
    <submittedName>
        <fullName evidence="2">Uncharacterized protein</fullName>
    </submittedName>
</protein>
<feature type="transmembrane region" description="Helical" evidence="1">
    <location>
        <begin position="6"/>
        <end position="26"/>
    </location>
</feature>
<dbReference type="OrthoDB" id="2966528at2"/>
<gene>
    <name evidence="2" type="ORF">GH754_07220</name>
</gene>
<dbReference type="AlphaFoldDB" id="A0A6G1X534"/>
<comment type="caution">
    <text evidence="2">The sequence shown here is derived from an EMBL/GenBank/DDBJ whole genome shotgun (WGS) entry which is preliminary data.</text>
</comment>
<evidence type="ECO:0000256" key="1">
    <source>
        <dbReference type="SAM" id="Phobius"/>
    </source>
</evidence>